<dbReference type="Gene3D" id="3.40.190.10">
    <property type="entry name" value="Periplasmic binding protein-like II"/>
    <property type="match status" value="1"/>
</dbReference>
<dbReference type="PANTHER" id="PTHR43649">
    <property type="entry name" value="ARABINOSE-BINDING PROTEIN-RELATED"/>
    <property type="match status" value="1"/>
</dbReference>
<keyword evidence="3" id="KW-1185">Reference proteome</keyword>
<name>A0ABZ0RJS7_9BACT</name>
<protein>
    <submittedName>
        <fullName evidence="2">Extracellular solute-binding protein</fullName>
    </submittedName>
</protein>
<dbReference type="InterPro" id="IPR050490">
    <property type="entry name" value="Bact_solute-bd_prot1"/>
</dbReference>
<feature type="transmembrane region" description="Helical" evidence="1">
    <location>
        <begin position="12"/>
        <end position="31"/>
    </location>
</feature>
<proteinExistence type="predicted"/>
<organism evidence="2 3">
    <name type="scientific">Coraliomargarita algicola</name>
    <dbReference type="NCBI Taxonomy" id="3092156"/>
    <lineage>
        <taxon>Bacteria</taxon>
        <taxon>Pseudomonadati</taxon>
        <taxon>Verrucomicrobiota</taxon>
        <taxon>Opitutia</taxon>
        <taxon>Puniceicoccales</taxon>
        <taxon>Coraliomargaritaceae</taxon>
        <taxon>Coraliomargarita</taxon>
    </lineage>
</organism>
<evidence type="ECO:0000313" key="2">
    <source>
        <dbReference type="EMBL" id="WPJ96465.1"/>
    </source>
</evidence>
<reference evidence="2 3" key="1">
    <citation type="submission" date="2023-11" db="EMBL/GenBank/DDBJ databases">
        <title>Coraliomargarita sp. nov., isolated from marine algae.</title>
        <authorList>
            <person name="Lee J.K."/>
            <person name="Baek J.H."/>
            <person name="Kim J.M."/>
            <person name="Choi D.G."/>
            <person name="Jeon C.O."/>
        </authorList>
    </citation>
    <scope>NUCLEOTIDE SEQUENCE [LARGE SCALE GENOMIC DNA]</scope>
    <source>
        <strain evidence="2 3">J2-16</strain>
    </source>
</reference>
<accession>A0ABZ0RJS7</accession>
<evidence type="ECO:0000313" key="3">
    <source>
        <dbReference type="Proteomes" id="UP001324993"/>
    </source>
</evidence>
<evidence type="ECO:0000256" key="1">
    <source>
        <dbReference type="SAM" id="Phobius"/>
    </source>
</evidence>
<sequence length="613" mass="68461">MKNIFSKFNTNWLAIALLFGAFIVSAVRFYIVSGQTGDGGAEGGARVIRVAHWQLEPGFREALEWVMEEYNALPEVQAAGVTVMQSPIAEKVYNQFMNVHLISGTAPDIAVKRESELVKGNALAKFYTPLGSHVETPNPYNAPEYQLPSLPDDFANSLSKTPWRDTFFDGLQGGYEETLSDYYAIPICTWGGTRMIYNMSILQAVKEFSAKLAQQQPQPEWMQSVWRTPDNENGFLPEESGVEWLSNNSEPQTLGQLMLYCVAIKAYQQASGLDYLVPVAASSYAANGLASLYSTEMMSGMWQDYSLELGKKPTSIEALAGFERGVWGFNSAMLQEYYEFNRLLVEFYPQGYMGLDREQAQRRFVLGQAAILCTGGWDATSIYQGIQGRSNPADRFEVLITPEPFPVAGERWADVLTMRASEADAKGGVPFAINKQTPNFDWALDFLRFISSHRINEGFAQRAGWLPVISGTKAPEDVEAFLPIAEGVPKDFALSVGSSNVPMALRNVWTSTVKLFIAGDIDYSAMAERITRVFEDSSIGIRKAWVTTLQQQLDKSRANQRSMSVERLGAMLGSTGAASRERSNTYLNLIEDEGVFLKRWWHELYPNEPYPTY</sequence>
<dbReference type="Proteomes" id="UP001324993">
    <property type="component" value="Chromosome"/>
</dbReference>
<dbReference type="SUPFAM" id="SSF53850">
    <property type="entry name" value="Periplasmic binding protein-like II"/>
    <property type="match status" value="1"/>
</dbReference>
<dbReference type="PANTHER" id="PTHR43649:SF12">
    <property type="entry name" value="DIACETYLCHITOBIOSE BINDING PROTEIN DASA"/>
    <property type="match status" value="1"/>
</dbReference>
<dbReference type="RefSeq" id="WP_319833324.1">
    <property type="nucleotide sequence ID" value="NZ_CP138858.1"/>
</dbReference>
<keyword evidence="1" id="KW-0812">Transmembrane</keyword>
<dbReference type="EMBL" id="CP138858">
    <property type="protein sequence ID" value="WPJ96465.1"/>
    <property type="molecule type" value="Genomic_DNA"/>
</dbReference>
<keyword evidence="1" id="KW-0472">Membrane</keyword>
<keyword evidence="1" id="KW-1133">Transmembrane helix</keyword>
<gene>
    <name evidence="2" type="ORF">SH580_01955</name>
</gene>